<organism evidence="2 3">
    <name type="scientific">Glarea lozoyensis (strain ATCC 20868 / MF5171)</name>
    <dbReference type="NCBI Taxonomy" id="1116229"/>
    <lineage>
        <taxon>Eukaryota</taxon>
        <taxon>Fungi</taxon>
        <taxon>Dikarya</taxon>
        <taxon>Ascomycota</taxon>
        <taxon>Pezizomycotina</taxon>
        <taxon>Leotiomycetes</taxon>
        <taxon>Helotiales</taxon>
        <taxon>Helotiaceae</taxon>
        <taxon>Glarea</taxon>
    </lineage>
</organism>
<dbReference type="RefSeq" id="XP_008076874.1">
    <property type="nucleotide sequence ID" value="XM_008078683.1"/>
</dbReference>
<gene>
    <name evidence="2" type="ORF">GLAREA_05394</name>
</gene>
<feature type="compositionally biased region" description="Polar residues" evidence="1">
    <location>
        <begin position="280"/>
        <end position="296"/>
    </location>
</feature>
<dbReference type="KEGG" id="glz:GLAREA_05394"/>
<feature type="region of interest" description="Disordered" evidence="1">
    <location>
        <begin position="280"/>
        <end position="350"/>
    </location>
</feature>
<accession>S3DVR7</accession>
<dbReference type="HOGENOM" id="CLU_540844_0_0_1"/>
<evidence type="ECO:0000313" key="2">
    <source>
        <dbReference type="EMBL" id="EPE36056.1"/>
    </source>
</evidence>
<sequence>MGIINWSHRKPISVPTSSVQKPPTTILKAASVDSFAAQIDTATPNSTPNRSSEGEQPFLHLVESPRLGAVDSLRKALGGGIQSGIPSTRKENPDTSISTTEDGLSRIEEEESLSSQTRDSVIVQNPSCLDFPLTPLSLAVDASADGIRTKDPSSPTTPLDFARYGYISRESFVTSVLPLLQSAPDSPIGGREAAVLSHREVEHHPQPISHASTVALHNNLERYEPPRIEVSSPKISISGYEKASRKALRSCSNLSDPLSVEQSSDSDSLKTQTIAAVTHSPRQNLNRLNDGNSSDGPANDDDDPCGLEAIKRSRKAVEKSPATEIPPEHEIKATSDSTKDGALNDSTAPGNIKHALAVGQAGEIQATHEVIEVPAAQAPSNSKNAPSSPIRTEVARSVGIPNKSAAPRLVDIEAVPFPSSMPPELGIPIDGTGIPSIPTVPNKMKKRKGASVNKGVRKARKALLRRPILSVVVGRKLAKPTRDLLKLAVTDSFIVPEATSVITG</sequence>
<reference evidence="2 3" key="1">
    <citation type="journal article" date="2013" name="BMC Genomics">
        <title>Genomics-driven discovery of the pneumocandin biosynthetic gene cluster in the fungus Glarea lozoyensis.</title>
        <authorList>
            <person name="Chen L."/>
            <person name="Yue Q."/>
            <person name="Zhang X."/>
            <person name="Xiang M."/>
            <person name="Wang C."/>
            <person name="Li S."/>
            <person name="Che Y."/>
            <person name="Ortiz-Lopez F.J."/>
            <person name="Bills G.F."/>
            <person name="Liu X."/>
            <person name="An Z."/>
        </authorList>
    </citation>
    <scope>NUCLEOTIDE SEQUENCE [LARGE SCALE GENOMIC DNA]</scope>
    <source>
        <strain evidence="3">ATCC 20868 / MF5171</strain>
    </source>
</reference>
<feature type="compositionally biased region" description="Basic and acidic residues" evidence="1">
    <location>
        <begin position="326"/>
        <end position="339"/>
    </location>
</feature>
<dbReference type="GeneID" id="19464448"/>
<name>S3DVR7_GLAL2</name>
<feature type="compositionally biased region" description="Basic and acidic residues" evidence="1">
    <location>
        <begin position="309"/>
        <end position="318"/>
    </location>
</feature>
<evidence type="ECO:0000256" key="1">
    <source>
        <dbReference type="SAM" id="MobiDB-lite"/>
    </source>
</evidence>
<dbReference type="AlphaFoldDB" id="S3DVR7"/>
<proteinExistence type="predicted"/>
<feature type="region of interest" description="Disordered" evidence="1">
    <location>
        <begin position="78"/>
        <end position="119"/>
    </location>
</feature>
<dbReference type="Proteomes" id="UP000016922">
    <property type="component" value="Unassembled WGS sequence"/>
</dbReference>
<feature type="region of interest" description="Disordered" evidence="1">
    <location>
        <begin position="1"/>
        <end position="21"/>
    </location>
</feature>
<evidence type="ECO:0000313" key="3">
    <source>
        <dbReference type="Proteomes" id="UP000016922"/>
    </source>
</evidence>
<dbReference type="OrthoDB" id="5407772at2759"/>
<protein>
    <submittedName>
        <fullName evidence="2">Uncharacterized protein</fullName>
    </submittedName>
</protein>
<dbReference type="EMBL" id="KE145353">
    <property type="protein sequence ID" value="EPE36056.1"/>
    <property type="molecule type" value="Genomic_DNA"/>
</dbReference>
<keyword evidence="3" id="KW-1185">Reference proteome</keyword>